<organism evidence="2 3">
    <name type="scientific">Pedobacter frigiditerrae</name>
    <dbReference type="NCBI Taxonomy" id="2530452"/>
    <lineage>
        <taxon>Bacteria</taxon>
        <taxon>Pseudomonadati</taxon>
        <taxon>Bacteroidota</taxon>
        <taxon>Sphingobacteriia</taxon>
        <taxon>Sphingobacteriales</taxon>
        <taxon>Sphingobacteriaceae</taxon>
        <taxon>Pedobacter</taxon>
    </lineage>
</organism>
<dbReference type="RefSeq" id="WP_131551848.1">
    <property type="nucleotide sequence ID" value="NZ_SJSK01000001.1"/>
</dbReference>
<keyword evidence="1" id="KW-0732">Signal</keyword>
<evidence type="ECO:0000313" key="3">
    <source>
        <dbReference type="Proteomes" id="UP000292884"/>
    </source>
</evidence>
<reference evidence="2 3" key="1">
    <citation type="submission" date="2019-02" db="EMBL/GenBank/DDBJ databases">
        <title>Pedobacter sp. RP-1-13 sp. nov., isolated from Arctic soil.</title>
        <authorList>
            <person name="Dahal R.H."/>
        </authorList>
    </citation>
    <scope>NUCLEOTIDE SEQUENCE [LARGE SCALE GENOMIC DNA]</scope>
    <source>
        <strain evidence="2 3">RP-1-13</strain>
    </source>
</reference>
<feature type="signal peptide" evidence="1">
    <location>
        <begin position="1"/>
        <end position="21"/>
    </location>
</feature>
<dbReference type="AlphaFoldDB" id="A0A4R0N3P0"/>
<dbReference type="EMBL" id="SJSK01000001">
    <property type="protein sequence ID" value="TCC93983.1"/>
    <property type="molecule type" value="Genomic_DNA"/>
</dbReference>
<dbReference type="OrthoDB" id="5873496at2"/>
<dbReference type="Proteomes" id="UP000292884">
    <property type="component" value="Unassembled WGS sequence"/>
</dbReference>
<keyword evidence="3" id="KW-1185">Reference proteome</keyword>
<gene>
    <name evidence="2" type="ORF">EZ428_04205</name>
</gene>
<evidence type="ECO:0000313" key="2">
    <source>
        <dbReference type="EMBL" id="TCC93983.1"/>
    </source>
</evidence>
<comment type="caution">
    <text evidence="2">The sequence shown here is derived from an EMBL/GenBank/DDBJ whole genome shotgun (WGS) entry which is preliminary data.</text>
</comment>
<feature type="chain" id="PRO_5020401440" evidence="1">
    <location>
        <begin position="22"/>
        <end position="118"/>
    </location>
</feature>
<evidence type="ECO:0000256" key="1">
    <source>
        <dbReference type="SAM" id="SignalP"/>
    </source>
</evidence>
<accession>A0A4R0N3P0</accession>
<proteinExistence type="predicted"/>
<name>A0A4R0N3P0_9SPHI</name>
<protein>
    <submittedName>
        <fullName evidence="2">Uncharacterized protein</fullName>
    </submittedName>
</protein>
<sequence length="118" mass="13721">MKKLIVFSAIAVCLAFSEAKAQTVNGVRLSEIRSEYIEVSEFKRYLSEKILIKLEYGQKVVDFRKDAVIKDDDGKDLEFNSLIDCINKLKSYGYELFQAYTQKYEESNAIKIYILKKK</sequence>